<evidence type="ECO:0000259" key="6">
    <source>
        <dbReference type="Pfam" id="PF00171"/>
    </source>
</evidence>
<dbReference type="PIRSF" id="PIRSF036492">
    <property type="entry name" value="ALDH"/>
    <property type="match status" value="1"/>
</dbReference>
<dbReference type="Gene3D" id="3.40.605.10">
    <property type="entry name" value="Aldehyde Dehydrogenase, Chain A, domain 1"/>
    <property type="match status" value="1"/>
</dbReference>
<evidence type="ECO:0000313" key="7">
    <source>
        <dbReference type="EMBL" id="MBC5621095.1"/>
    </source>
</evidence>
<evidence type="ECO:0000256" key="1">
    <source>
        <dbReference type="ARBA" id="ARBA00009986"/>
    </source>
</evidence>
<feature type="domain" description="Aldehyde dehydrogenase" evidence="6">
    <location>
        <begin position="27"/>
        <end position="431"/>
    </location>
</feature>
<keyword evidence="8" id="KW-1185">Reference proteome</keyword>
<dbReference type="Gene3D" id="3.40.309.10">
    <property type="entry name" value="Aldehyde Dehydrogenase, Chain A, domain 2"/>
    <property type="match status" value="1"/>
</dbReference>
<dbReference type="PROSITE" id="PS00687">
    <property type="entry name" value="ALDEHYDE_DEHYDR_GLU"/>
    <property type="match status" value="1"/>
</dbReference>
<accession>A0ABR7CZJ0</accession>
<dbReference type="InterPro" id="IPR016160">
    <property type="entry name" value="Ald_DH_CS_CYS"/>
</dbReference>
<reference evidence="7 8" key="1">
    <citation type="submission" date="2020-08" db="EMBL/GenBank/DDBJ databases">
        <title>Genome public.</title>
        <authorList>
            <person name="Liu C."/>
            <person name="Sun Q."/>
        </authorList>
    </citation>
    <scope>NUCLEOTIDE SEQUENCE [LARGE SCALE GENOMIC DNA]</scope>
    <source>
        <strain evidence="7 8">NSJ-56</strain>
    </source>
</reference>
<dbReference type="PANTHER" id="PTHR43570:SF16">
    <property type="entry name" value="ALDEHYDE DEHYDROGENASE TYPE III, ISOFORM Q"/>
    <property type="match status" value="1"/>
</dbReference>
<proteinExistence type="inferred from homology"/>
<evidence type="ECO:0000256" key="2">
    <source>
        <dbReference type="ARBA" id="ARBA00023002"/>
    </source>
</evidence>
<organism evidence="7 8">
    <name type="scientific">Butyricimonas hominis</name>
    <dbReference type="NCBI Taxonomy" id="2763032"/>
    <lineage>
        <taxon>Bacteria</taxon>
        <taxon>Pseudomonadati</taxon>
        <taxon>Bacteroidota</taxon>
        <taxon>Bacteroidia</taxon>
        <taxon>Bacteroidales</taxon>
        <taxon>Odoribacteraceae</taxon>
        <taxon>Butyricimonas</taxon>
    </lineage>
</organism>
<evidence type="ECO:0000256" key="4">
    <source>
        <dbReference type="PROSITE-ProRule" id="PRU10007"/>
    </source>
</evidence>
<feature type="active site" evidence="4">
    <location>
        <position position="213"/>
    </location>
</feature>
<evidence type="ECO:0000256" key="3">
    <source>
        <dbReference type="PIRNR" id="PIRNR036492"/>
    </source>
</evidence>
<dbReference type="InterPro" id="IPR015590">
    <property type="entry name" value="Aldehyde_DH_dom"/>
</dbReference>
<dbReference type="RefSeq" id="WP_186975702.1">
    <property type="nucleotide sequence ID" value="NZ_JACOOH010000003.1"/>
</dbReference>
<gene>
    <name evidence="7" type="ORF">H8S64_08295</name>
</gene>
<dbReference type="Proteomes" id="UP000646484">
    <property type="component" value="Unassembled WGS sequence"/>
</dbReference>
<comment type="caution">
    <text evidence="7">The sequence shown here is derived from an EMBL/GenBank/DDBJ whole genome shotgun (WGS) entry which is preliminary data.</text>
</comment>
<dbReference type="PROSITE" id="PS00070">
    <property type="entry name" value="ALDEHYDE_DEHYDR_CYS"/>
    <property type="match status" value="1"/>
</dbReference>
<evidence type="ECO:0000256" key="5">
    <source>
        <dbReference type="RuleBase" id="RU003345"/>
    </source>
</evidence>
<dbReference type="SUPFAM" id="SSF53720">
    <property type="entry name" value="ALDH-like"/>
    <property type="match status" value="1"/>
</dbReference>
<dbReference type="Pfam" id="PF00171">
    <property type="entry name" value="Aldedh"/>
    <property type="match status" value="1"/>
</dbReference>
<dbReference type="PANTHER" id="PTHR43570">
    <property type="entry name" value="ALDEHYDE DEHYDROGENASE"/>
    <property type="match status" value="1"/>
</dbReference>
<protein>
    <recommendedName>
        <fullName evidence="3">Aldehyde dehydrogenase</fullName>
    </recommendedName>
</protein>
<sequence>MTESNTRHGYAESLQVFYRQGITRDISWRLAKLRELKKAILSRVESINKALWEDLRKSEGEAYLTEIGVVIGEIDYHVKHLRRWAKGKRVPTPLPFLPSRSRIMYEPYGVVLIIAPWNYPFQLIMAPLIGAISAGNCAVLKPSPFAPATTKVLGEIVAAVFDPGHVAMFEGDGEMVNRLLEERFDYIFFTGGPRFGRQVMEAASRHLTPVTLELGGKSPCIMDRDANLEIAARRVAWGKFLNAGQTCVAPDYVLIPAEREAAFVAAVKRAIQLFYGENPVESPNYTRIIHQEGTKRLMKLMHSSGQVVVGGEVDVEDKYIAPTVLTGVEPDSPIMREEIFGPVLPILNYKELDEAIDFVNKREKPLALYYFGPSASAEKVLKHTTSGGACINDTIIHVGNFHLPFGGVGTSGMGKYHGKASFELFSNLKSVVISPTFIDNHFRYAPYKHLKLIKKFM</sequence>
<dbReference type="InterPro" id="IPR016161">
    <property type="entry name" value="Ald_DH/histidinol_DH"/>
</dbReference>
<dbReference type="InterPro" id="IPR016162">
    <property type="entry name" value="Ald_DH_N"/>
</dbReference>
<comment type="similarity">
    <text evidence="1 3 5">Belongs to the aldehyde dehydrogenase family.</text>
</comment>
<evidence type="ECO:0000313" key="8">
    <source>
        <dbReference type="Proteomes" id="UP000646484"/>
    </source>
</evidence>
<dbReference type="InterPro" id="IPR029510">
    <property type="entry name" value="Ald_DH_CS_GLU"/>
</dbReference>
<dbReference type="InterPro" id="IPR016163">
    <property type="entry name" value="Ald_DH_C"/>
</dbReference>
<name>A0ABR7CZJ0_9BACT</name>
<dbReference type="EMBL" id="JACOOH010000003">
    <property type="protein sequence ID" value="MBC5621095.1"/>
    <property type="molecule type" value="Genomic_DNA"/>
</dbReference>
<keyword evidence="2 3" id="KW-0560">Oxidoreductase</keyword>
<dbReference type="InterPro" id="IPR012394">
    <property type="entry name" value="Aldehyde_DH_NAD(P)"/>
</dbReference>